<feature type="compositionally biased region" description="Acidic residues" evidence="1">
    <location>
        <begin position="61"/>
        <end position="74"/>
    </location>
</feature>
<dbReference type="Proteomes" id="UP000033054">
    <property type="component" value="Chromosome"/>
</dbReference>
<reference evidence="3 4" key="1">
    <citation type="journal article" date="2014" name="Curr. Microbiol.">
        <title>Spirosoma radiotolerans sp. nov., a gamma-radiation-resistant bacterium isolated from gamma ray-irradiated soil.</title>
        <authorList>
            <person name="Lee J.J."/>
            <person name="Srinivasan S."/>
            <person name="Lim S."/>
            <person name="Joe M."/>
            <person name="Im S."/>
            <person name="Bae S.I."/>
            <person name="Park K.R."/>
            <person name="Han J.H."/>
            <person name="Park S.H."/>
            <person name="Joo B.M."/>
            <person name="Park S.J."/>
            <person name="Kim M.K."/>
        </authorList>
    </citation>
    <scope>NUCLEOTIDE SEQUENCE [LARGE SCALE GENOMIC DNA]</scope>
    <source>
        <strain evidence="3 4">DG5A</strain>
    </source>
</reference>
<organism evidence="3 4">
    <name type="scientific">Spirosoma radiotolerans</name>
    <dbReference type="NCBI Taxonomy" id="1379870"/>
    <lineage>
        <taxon>Bacteria</taxon>
        <taxon>Pseudomonadati</taxon>
        <taxon>Bacteroidota</taxon>
        <taxon>Cytophagia</taxon>
        <taxon>Cytophagales</taxon>
        <taxon>Cytophagaceae</taxon>
        <taxon>Spirosoma</taxon>
    </lineage>
</organism>
<dbReference type="HOGENOM" id="CLU_2685992_0_0_10"/>
<evidence type="ECO:0000313" key="4">
    <source>
        <dbReference type="Proteomes" id="UP000033054"/>
    </source>
</evidence>
<dbReference type="AlphaFoldDB" id="A0A0E3ZTA7"/>
<dbReference type="RefSeq" id="WP_046376439.1">
    <property type="nucleotide sequence ID" value="NZ_CP010429.1"/>
</dbReference>
<protein>
    <recommendedName>
        <fullName evidence="5">Transmembrane protein</fullName>
    </recommendedName>
</protein>
<keyword evidence="4" id="KW-1185">Reference proteome</keyword>
<keyword evidence="2" id="KW-0472">Membrane</keyword>
<sequence>MFLVVHPLLWKWVGCFALLASAWFVFGQPVPTLAYLLVHLKRLKRFFTLPPTADRESTWPGEDDIPWDDESQTP</sequence>
<dbReference type="KEGG" id="srd:SD10_07885"/>
<feature type="region of interest" description="Disordered" evidence="1">
    <location>
        <begin position="51"/>
        <end position="74"/>
    </location>
</feature>
<evidence type="ECO:0000256" key="2">
    <source>
        <dbReference type="SAM" id="Phobius"/>
    </source>
</evidence>
<name>A0A0E3ZTA7_9BACT</name>
<gene>
    <name evidence="3" type="ORF">SD10_07885</name>
</gene>
<evidence type="ECO:0000313" key="3">
    <source>
        <dbReference type="EMBL" id="AKD54839.1"/>
    </source>
</evidence>
<feature type="transmembrane region" description="Helical" evidence="2">
    <location>
        <begin position="12"/>
        <end position="38"/>
    </location>
</feature>
<keyword evidence="2" id="KW-0812">Transmembrane</keyword>
<proteinExistence type="predicted"/>
<evidence type="ECO:0000256" key="1">
    <source>
        <dbReference type="SAM" id="MobiDB-lite"/>
    </source>
</evidence>
<evidence type="ECO:0008006" key="5">
    <source>
        <dbReference type="Google" id="ProtNLM"/>
    </source>
</evidence>
<accession>A0A0E3ZTA7</accession>
<keyword evidence="2" id="KW-1133">Transmembrane helix</keyword>
<dbReference type="EMBL" id="CP010429">
    <property type="protein sequence ID" value="AKD54839.1"/>
    <property type="molecule type" value="Genomic_DNA"/>
</dbReference>
<dbReference type="PATRIC" id="fig|1379870.5.peg.1711"/>